<dbReference type="EMBL" id="NEXC01000130">
    <property type="protein sequence ID" value="PSN81859.1"/>
    <property type="molecule type" value="Genomic_DNA"/>
</dbReference>
<evidence type="ECO:0000313" key="2">
    <source>
        <dbReference type="Proteomes" id="UP000240880"/>
    </source>
</evidence>
<gene>
    <name evidence="1" type="ORF">B9Q01_09735</name>
</gene>
<name>A0A2R6A671_9ARCH</name>
<reference evidence="1 2" key="1">
    <citation type="submission" date="2017-04" db="EMBL/GenBank/DDBJ databases">
        <title>Novel microbial lineages endemic to geothermal iron-oxide mats fill important gaps in the evolutionary history of Archaea.</title>
        <authorList>
            <person name="Jay Z.J."/>
            <person name="Beam J.P."/>
            <person name="Dlakic M."/>
            <person name="Rusch D.B."/>
            <person name="Kozubal M.A."/>
            <person name="Inskeep W.P."/>
        </authorList>
    </citation>
    <scope>NUCLEOTIDE SEQUENCE [LARGE SCALE GENOMIC DNA]</scope>
    <source>
        <strain evidence="1">OSP_D</strain>
    </source>
</reference>
<organism evidence="1 2">
    <name type="scientific">Candidatus Marsarchaeota G1 archaeon OSP_D</name>
    <dbReference type="NCBI Taxonomy" id="1978155"/>
    <lineage>
        <taxon>Archaea</taxon>
        <taxon>Candidatus Marsarchaeota</taxon>
        <taxon>Candidatus Marsarchaeota group 1</taxon>
    </lineage>
</organism>
<comment type="caution">
    <text evidence="1">The sequence shown here is derived from an EMBL/GenBank/DDBJ whole genome shotgun (WGS) entry which is preliminary data.</text>
</comment>
<accession>A0A2R6A671</accession>
<protein>
    <submittedName>
        <fullName evidence="1">Uncharacterized protein</fullName>
    </submittedName>
</protein>
<dbReference type="AlphaFoldDB" id="A0A2R6A671"/>
<dbReference type="Proteomes" id="UP000240880">
    <property type="component" value="Unassembled WGS sequence"/>
</dbReference>
<sequence>MFSSLKRMIGEHFTSILNSGINNEIMSKVFTYNMVEASRNGYRL</sequence>
<evidence type="ECO:0000313" key="1">
    <source>
        <dbReference type="EMBL" id="PSN81859.1"/>
    </source>
</evidence>
<proteinExistence type="predicted"/>